<evidence type="ECO:0000313" key="6">
    <source>
        <dbReference type="EMBL" id="MFB9753197.1"/>
    </source>
</evidence>
<evidence type="ECO:0000256" key="5">
    <source>
        <dbReference type="ARBA" id="ARBA00023288"/>
    </source>
</evidence>
<dbReference type="Proteomes" id="UP001589619">
    <property type="component" value="Unassembled WGS sequence"/>
</dbReference>
<dbReference type="SUPFAM" id="SSF53850">
    <property type="entry name" value="Periplasmic binding protein-like II"/>
    <property type="match status" value="1"/>
</dbReference>
<gene>
    <name evidence="6" type="ORF">ACFFNY_16645</name>
</gene>
<protein>
    <submittedName>
        <fullName evidence="6">Extracellular solute-binding protein</fullName>
    </submittedName>
</protein>
<evidence type="ECO:0000313" key="7">
    <source>
        <dbReference type="Proteomes" id="UP001589619"/>
    </source>
</evidence>
<evidence type="ECO:0000256" key="2">
    <source>
        <dbReference type="ARBA" id="ARBA00022729"/>
    </source>
</evidence>
<evidence type="ECO:0000256" key="4">
    <source>
        <dbReference type="ARBA" id="ARBA00023139"/>
    </source>
</evidence>
<comment type="caution">
    <text evidence="6">The sequence shown here is derived from an EMBL/GenBank/DDBJ whole genome shotgun (WGS) entry which is preliminary data.</text>
</comment>
<keyword evidence="3" id="KW-0472">Membrane</keyword>
<accession>A0ABV5VY18</accession>
<dbReference type="PANTHER" id="PTHR43649">
    <property type="entry name" value="ARABINOSE-BINDING PROTEIN-RELATED"/>
    <property type="match status" value="1"/>
</dbReference>
<dbReference type="RefSeq" id="WP_344904164.1">
    <property type="nucleotide sequence ID" value="NZ_BAAAYO010000001.1"/>
</dbReference>
<dbReference type="InterPro" id="IPR050490">
    <property type="entry name" value="Bact_solute-bd_prot1"/>
</dbReference>
<keyword evidence="7" id="KW-1185">Reference proteome</keyword>
<keyword evidence="5" id="KW-0449">Lipoprotein</keyword>
<evidence type="ECO:0000256" key="3">
    <source>
        <dbReference type="ARBA" id="ARBA00023136"/>
    </source>
</evidence>
<name>A0ABV5VY18_9BACL</name>
<keyword evidence="4" id="KW-0564">Palmitate</keyword>
<sequence>MLTFQHVKKVSLALLGPALLSGCLKLFGSDASSLQQSAPGSDQPITVSITTVLYSSSPDFSSSFYRELQQRMGVKLSIRAIPYNNYHNQFQMDLISQKLTDIVLNLDPYLASSLGAIRQGAFHDLTPYLSDSRKYPNLARIPKTIWDNAKIYGKLYGIPRPTGLTDQALHIRKDWLDKLGLPIPRTIEEYTEALRAFTKLDPDGNNNRDTYGLTVYGPTLNAAAGPLGSAFGVNTPTFEGDHLLIPFMTAGYRDMIVWFRDLYMEGVIPPMYMLQLYGQERELAKNGRAGSIGNPLNGLWDIQLETKNRDPEAEWITLSPLRGPGGYSSFQPQGYLGVLMIASHVPKSKVERILTILDQTATQTFKDFERYGLKGQHYDVLDNGTIRINEALRKEEIGDLSIGVGYYDPHAKAVTPKATGDFNERQIRLSEEYARVGVPTPLQGLVSDTYISRFADLFKDKNMLLTQVITGETPIQEWDYYIARLKEDLYVRQMMREYAEQYRLIHDNTTSQNSATRSVP</sequence>
<organism evidence="6 7">
    <name type="scientific">Paenibacillus hodogayensis</name>
    <dbReference type="NCBI Taxonomy" id="279208"/>
    <lineage>
        <taxon>Bacteria</taxon>
        <taxon>Bacillati</taxon>
        <taxon>Bacillota</taxon>
        <taxon>Bacilli</taxon>
        <taxon>Bacillales</taxon>
        <taxon>Paenibacillaceae</taxon>
        <taxon>Paenibacillus</taxon>
    </lineage>
</organism>
<dbReference type="InterPro" id="IPR006059">
    <property type="entry name" value="SBP"/>
</dbReference>
<dbReference type="Gene3D" id="3.40.190.10">
    <property type="entry name" value="Periplasmic binding protein-like II"/>
    <property type="match status" value="2"/>
</dbReference>
<keyword evidence="2" id="KW-0732">Signal</keyword>
<proteinExistence type="predicted"/>
<reference evidence="6 7" key="1">
    <citation type="submission" date="2024-09" db="EMBL/GenBank/DDBJ databases">
        <authorList>
            <person name="Sun Q."/>
            <person name="Mori K."/>
        </authorList>
    </citation>
    <scope>NUCLEOTIDE SEQUENCE [LARGE SCALE GENOMIC DNA]</scope>
    <source>
        <strain evidence="6 7">JCM 12520</strain>
    </source>
</reference>
<dbReference type="PANTHER" id="PTHR43649:SF33">
    <property type="entry name" value="POLYGALACTURONAN_RHAMNOGALACTURONAN-BINDING PROTEIN YTCQ"/>
    <property type="match status" value="1"/>
</dbReference>
<dbReference type="Pfam" id="PF01547">
    <property type="entry name" value="SBP_bac_1"/>
    <property type="match status" value="1"/>
</dbReference>
<evidence type="ECO:0000256" key="1">
    <source>
        <dbReference type="ARBA" id="ARBA00022475"/>
    </source>
</evidence>
<keyword evidence="1" id="KW-1003">Cell membrane</keyword>
<dbReference type="EMBL" id="JBHMAG010000012">
    <property type="protein sequence ID" value="MFB9753197.1"/>
    <property type="molecule type" value="Genomic_DNA"/>
</dbReference>